<proteinExistence type="evidence at transcript level"/>
<dbReference type="AlphaFoldDB" id="A0A6B9C9I7"/>
<organism evidence="11">
    <name type="scientific">Bradysia odoriphaga</name>
    <dbReference type="NCBI Taxonomy" id="1564500"/>
    <lineage>
        <taxon>Eukaryota</taxon>
        <taxon>Metazoa</taxon>
        <taxon>Ecdysozoa</taxon>
        <taxon>Arthropoda</taxon>
        <taxon>Hexapoda</taxon>
        <taxon>Insecta</taxon>
        <taxon>Pterygota</taxon>
        <taxon>Neoptera</taxon>
        <taxon>Endopterygota</taxon>
        <taxon>Diptera</taxon>
        <taxon>Nematocera</taxon>
        <taxon>Sciaroidea</taxon>
        <taxon>Sciaridae</taxon>
        <taxon>Bradysia</taxon>
    </lineage>
</organism>
<feature type="transmembrane region" description="Helical" evidence="10">
    <location>
        <begin position="79"/>
        <end position="96"/>
    </location>
</feature>
<keyword evidence="2" id="KW-1003">Cell membrane</keyword>
<dbReference type="EMBL" id="MK249029">
    <property type="protein sequence ID" value="QGW45443.1"/>
    <property type="molecule type" value="mRNA"/>
</dbReference>
<feature type="transmembrane region" description="Helical" evidence="10">
    <location>
        <begin position="339"/>
        <end position="357"/>
    </location>
</feature>
<evidence type="ECO:0000256" key="2">
    <source>
        <dbReference type="ARBA" id="ARBA00022475"/>
    </source>
</evidence>
<accession>A0A6B9C9I7</accession>
<keyword evidence="6 10" id="KW-1133">Transmembrane helix</keyword>
<comment type="caution">
    <text evidence="10">Lacks conserved residue(s) required for the propagation of feature annotation.</text>
</comment>
<dbReference type="PANTHER" id="PTHR21137">
    <property type="entry name" value="ODORANT RECEPTOR"/>
    <property type="match status" value="1"/>
</dbReference>
<evidence type="ECO:0000256" key="10">
    <source>
        <dbReference type="RuleBase" id="RU351113"/>
    </source>
</evidence>
<evidence type="ECO:0000256" key="5">
    <source>
        <dbReference type="ARBA" id="ARBA00022725"/>
    </source>
</evidence>
<evidence type="ECO:0000256" key="6">
    <source>
        <dbReference type="ARBA" id="ARBA00022989"/>
    </source>
</evidence>
<reference evidence="11" key="1">
    <citation type="submission" date="2018-11" db="EMBL/GenBank/DDBJ databases">
        <authorList>
            <person name="Zhao Y."/>
            <person name="Mu W."/>
            <person name="Zhou C."/>
        </authorList>
    </citation>
    <scope>NUCLEOTIDE SEQUENCE</scope>
</reference>
<dbReference type="Pfam" id="PF02949">
    <property type="entry name" value="7tm_6"/>
    <property type="match status" value="1"/>
</dbReference>
<evidence type="ECO:0000256" key="9">
    <source>
        <dbReference type="ARBA" id="ARBA00023224"/>
    </source>
</evidence>
<evidence type="ECO:0000256" key="7">
    <source>
        <dbReference type="ARBA" id="ARBA00023136"/>
    </source>
</evidence>
<dbReference type="GO" id="GO:0004984">
    <property type="term" value="F:olfactory receptor activity"/>
    <property type="evidence" value="ECO:0007669"/>
    <property type="project" value="InterPro"/>
</dbReference>
<comment type="subcellular location">
    <subcellularLocation>
        <location evidence="1 10">Cell membrane</location>
        <topology evidence="1 10">Multi-pass membrane protein</topology>
    </subcellularLocation>
</comment>
<protein>
    <recommendedName>
        <fullName evidence="10">Odorant receptor</fullName>
    </recommendedName>
</protein>
<keyword evidence="8 10" id="KW-0675">Receptor</keyword>
<keyword evidence="4 10" id="KW-0812">Transmembrane</keyword>
<evidence type="ECO:0000256" key="3">
    <source>
        <dbReference type="ARBA" id="ARBA00022606"/>
    </source>
</evidence>
<evidence type="ECO:0000256" key="8">
    <source>
        <dbReference type="ARBA" id="ARBA00023170"/>
    </source>
</evidence>
<evidence type="ECO:0000313" key="11">
    <source>
        <dbReference type="EMBL" id="QGW45443.1"/>
    </source>
</evidence>
<dbReference type="GO" id="GO:0007165">
    <property type="term" value="P:signal transduction"/>
    <property type="evidence" value="ECO:0007669"/>
    <property type="project" value="UniProtKB-KW"/>
</dbReference>
<sequence length="457" mass="53064">MISKETLDIINADLNAVYVTNSNKTRRTVNVCNDDLTPNSVPFLNNNERLKTVGHSLDIKEMLESTSNSNSDYTAHLKIYNQIIAYYNILGIFFGIEVRHDWKMTHHFTFWLTNFLLLTANCYVPYNFYYHISNGDYLRILEPLALCGILLTSDLKWFVFLKNWRVLFGLFFVAEKRCKENLTNGTRAATITGGLKRTRTVIKAYTIGVIAVLLFYVAVPIKYYLVDGIFIPLMPIKTPFVDEDTLNGWLIASTIHGILGLYSGISTIMFGAGFLICICDYIFLVELIALDWKDLNEMWNGESLTSTAFRHSFLHNICKKLQDMRSYMKQVKKMYERKFFIYFIISYLGEVLCLYQINKINWIPGYTTACMVFIEMMFYCYVGTQLSITDDKMCFYVQQTDWYTFNLYSQKMLQKILHLCQQPNEISLKSLGALNMVTGTQIVKGIYTYYTLLTELF</sequence>
<feature type="transmembrane region" description="Helical" evidence="10">
    <location>
        <begin position="272"/>
        <end position="292"/>
    </location>
</feature>
<keyword evidence="5 10" id="KW-0552">Olfaction</keyword>
<dbReference type="InterPro" id="IPR004117">
    <property type="entry name" value="7tm6_olfct_rcpt"/>
</dbReference>
<evidence type="ECO:0000256" key="4">
    <source>
        <dbReference type="ARBA" id="ARBA00022692"/>
    </source>
</evidence>
<feature type="transmembrane region" description="Helical" evidence="10">
    <location>
        <begin position="363"/>
        <end position="382"/>
    </location>
</feature>
<comment type="similarity">
    <text evidence="10">Belongs to the insect chemoreceptor superfamily. Heteromeric odorant receptor channel (TC 1.A.69) family.</text>
</comment>
<feature type="transmembrane region" description="Helical" evidence="10">
    <location>
        <begin position="204"/>
        <end position="226"/>
    </location>
</feature>
<keyword evidence="7 10" id="KW-0472">Membrane</keyword>
<dbReference type="GO" id="GO:0005549">
    <property type="term" value="F:odorant binding"/>
    <property type="evidence" value="ECO:0007669"/>
    <property type="project" value="InterPro"/>
</dbReference>
<name>A0A6B9C9I7_9DIPT</name>
<keyword evidence="9 10" id="KW-0807">Transducer</keyword>
<dbReference type="GO" id="GO:0005886">
    <property type="term" value="C:plasma membrane"/>
    <property type="evidence" value="ECO:0007669"/>
    <property type="project" value="UniProtKB-SubCell"/>
</dbReference>
<dbReference type="PANTHER" id="PTHR21137:SF35">
    <property type="entry name" value="ODORANT RECEPTOR 19A-RELATED"/>
    <property type="match status" value="1"/>
</dbReference>
<feature type="transmembrane region" description="Helical" evidence="10">
    <location>
        <begin position="108"/>
        <end position="128"/>
    </location>
</feature>
<keyword evidence="3 10" id="KW-0716">Sensory transduction</keyword>
<evidence type="ECO:0000256" key="1">
    <source>
        <dbReference type="ARBA" id="ARBA00004651"/>
    </source>
</evidence>